<dbReference type="EMBL" id="SFCI01000054">
    <property type="protein sequence ID" value="TFY83083.1"/>
    <property type="molecule type" value="Genomic_DNA"/>
</dbReference>
<name>A0A4Z0A9R9_9AGAM</name>
<keyword evidence="8" id="KW-1185">Reference proteome</keyword>
<protein>
    <recommendedName>
        <fullName evidence="9">Cytochrome P450</fullName>
    </recommendedName>
</protein>
<evidence type="ECO:0000256" key="2">
    <source>
        <dbReference type="ARBA" id="ARBA00010617"/>
    </source>
</evidence>
<sequence>MEISGLEASLVALMFLTVYLTVRITYPRKRGIPIHRPPIVKISLHDLLMQPREAYELAMAEYGPVIGVHRLGKVEYIVSEEYFEEVLTNDNRFSFERGIAHVDLAPKTNIFLNGSFIRDMHEVVTEGIISRLSEIIENIAPIIIASTEQSIQEAILNSETRGSPVADVVASSHRAISETMLTMFFGREAGLDDCAVSVCEEVSNRMVSVTGIDAYSKPWYIKFPWLYKMRSWARLILCLCRDAFPIFLPLLWRAIRNHNHGRTDLEDEKPSFMTLLLRRHVDQTTGHVPMRAIIPMACVLLGAIILVWVIFEIADRPEYIPLLREEIDSLCGADGIPTYDELRRAERLDSFIREVMRTKGDVLGVMREADEGCALGGYIIPRGHLVYPLSTLAHMNTFLQGFDAEQFDGTRWVRTGKLATMPSMRYLVFGLGRFACPGRMLAITGAFSVASSRVMDLCADEGAEIKLWVIALLRLATPALEEKYTVSDLMSPSLAPRGTLLLHPIENHR</sequence>
<dbReference type="GO" id="GO:0005506">
    <property type="term" value="F:iron ion binding"/>
    <property type="evidence" value="ECO:0007669"/>
    <property type="project" value="InterPro"/>
</dbReference>
<dbReference type="STRING" id="135208.A0A4Z0A9R9"/>
<dbReference type="Gene3D" id="1.10.630.10">
    <property type="entry name" value="Cytochrome P450"/>
    <property type="match status" value="1"/>
</dbReference>
<evidence type="ECO:0000313" key="7">
    <source>
        <dbReference type="EMBL" id="TFY83083.1"/>
    </source>
</evidence>
<dbReference type="OrthoDB" id="1844152at2759"/>
<evidence type="ECO:0000256" key="6">
    <source>
        <dbReference type="SAM" id="Phobius"/>
    </source>
</evidence>
<evidence type="ECO:0000256" key="4">
    <source>
        <dbReference type="ARBA" id="ARBA00023002"/>
    </source>
</evidence>
<comment type="caution">
    <text evidence="7">The sequence shown here is derived from an EMBL/GenBank/DDBJ whole genome shotgun (WGS) entry which is preliminary data.</text>
</comment>
<dbReference type="InterPro" id="IPR001128">
    <property type="entry name" value="Cyt_P450"/>
</dbReference>
<comment type="similarity">
    <text evidence="2">Belongs to the cytochrome P450 family.</text>
</comment>
<evidence type="ECO:0000313" key="8">
    <source>
        <dbReference type="Proteomes" id="UP000298061"/>
    </source>
</evidence>
<keyword evidence="3" id="KW-0479">Metal-binding</keyword>
<feature type="transmembrane region" description="Helical" evidence="6">
    <location>
        <begin position="292"/>
        <end position="314"/>
    </location>
</feature>
<evidence type="ECO:0000256" key="1">
    <source>
        <dbReference type="ARBA" id="ARBA00001971"/>
    </source>
</evidence>
<proteinExistence type="inferred from homology"/>
<dbReference type="Pfam" id="PF00067">
    <property type="entry name" value="p450"/>
    <property type="match status" value="1"/>
</dbReference>
<evidence type="ECO:0000256" key="3">
    <source>
        <dbReference type="ARBA" id="ARBA00022723"/>
    </source>
</evidence>
<dbReference type="PANTHER" id="PTHR46206">
    <property type="entry name" value="CYTOCHROME P450"/>
    <property type="match status" value="1"/>
</dbReference>
<keyword evidence="6" id="KW-0472">Membrane</keyword>
<dbReference type="Proteomes" id="UP000298061">
    <property type="component" value="Unassembled WGS sequence"/>
</dbReference>
<reference evidence="7 8" key="1">
    <citation type="submission" date="2019-02" db="EMBL/GenBank/DDBJ databases">
        <title>Genome sequencing of the rare red list fungi Hericium alpestre (H. flagellum).</title>
        <authorList>
            <person name="Buettner E."/>
            <person name="Kellner H."/>
        </authorList>
    </citation>
    <scope>NUCLEOTIDE SEQUENCE [LARGE SCALE GENOMIC DNA]</scope>
    <source>
        <strain evidence="7 8">DSM 108284</strain>
    </source>
</reference>
<accession>A0A4Z0A9R9</accession>
<feature type="transmembrane region" description="Helical" evidence="6">
    <location>
        <begin position="6"/>
        <end position="26"/>
    </location>
</feature>
<dbReference type="SUPFAM" id="SSF48264">
    <property type="entry name" value="Cytochrome P450"/>
    <property type="match status" value="1"/>
</dbReference>
<keyword evidence="6" id="KW-0812">Transmembrane</keyword>
<dbReference type="GO" id="GO:0020037">
    <property type="term" value="F:heme binding"/>
    <property type="evidence" value="ECO:0007669"/>
    <property type="project" value="InterPro"/>
</dbReference>
<keyword evidence="5" id="KW-0408">Iron</keyword>
<gene>
    <name evidence="7" type="ORF">EWM64_g927</name>
</gene>
<dbReference type="GO" id="GO:0016705">
    <property type="term" value="F:oxidoreductase activity, acting on paired donors, with incorporation or reduction of molecular oxygen"/>
    <property type="evidence" value="ECO:0007669"/>
    <property type="project" value="InterPro"/>
</dbReference>
<evidence type="ECO:0008006" key="9">
    <source>
        <dbReference type="Google" id="ProtNLM"/>
    </source>
</evidence>
<organism evidence="7 8">
    <name type="scientific">Hericium alpestre</name>
    <dbReference type="NCBI Taxonomy" id="135208"/>
    <lineage>
        <taxon>Eukaryota</taxon>
        <taxon>Fungi</taxon>
        <taxon>Dikarya</taxon>
        <taxon>Basidiomycota</taxon>
        <taxon>Agaricomycotina</taxon>
        <taxon>Agaricomycetes</taxon>
        <taxon>Russulales</taxon>
        <taxon>Hericiaceae</taxon>
        <taxon>Hericium</taxon>
    </lineage>
</organism>
<dbReference type="InterPro" id="IPR036396">
    <property type="entry name" value="Cyt_P450_sf"/>
</dbReference>
<comment type="cofactor">
    <cofactor evidence="1">
        <name>heme</name>
        <dbReference type="ChEBI" id="CHEBI:30413"/>
    </cofactor>
</comment>
<dbReference type="GO" id="GO:0004497">
    <property type="term" value="F:monooxygenase activity"/>
    <property type="evidence" value="ECO:0007669"/>
    <property type="project" value="InterPro"/>
</dbReference>
<keyword evidence="6" id="KW-1133">Transmembrane helix</keyword>
<dbReference type="AlphaFoldDB" id="A0A4Z0A9R9"/>
<keyword evidence="4" id="KW-0560">Oxidoreductase</keyword>
<evidence type="ECO:0000256" key="5">
    <source>
        <dbReference type="ARBA" id="ARBA00023004"/>
    </source>
</evidence>
<dbReference type="PANTHER" id="PTHR46206:SF7">
    <property type="entry name" value="P450, PUTATIVE (EUROFUNG)-RELATED"/>
    <property type="match status" value="1"/>
</dbReference>